<evidence type="ECO:0000313" key="11">
    <source>
        <dbReference type="Proteomes" id="UP000187013"/>
    </source>
</evidence>
<evidence type="ECO:0000259" key="8">
    <source>
        <dbReference type="Pfam" id="PF11699"/>
    </source>
</evidence>
<dbReference type="GO" id="GO:0019237">
    <property type="term" value="F:centromeric DNA binding"/>
    <property type="evidence" value="ECO:0007669"/>
    <property type="project" value="InterPro"/>
</dbReference>
<dbReference type="GO" id="GO:0005634">
    <property type="term" value="C:nucleus"/>
    <property type="evidence" value="ECO:0007669"/>
    <property type="project" value="UniProtKB-SubCell"/>
</dbReference>
<dbReference type="FunFam" id="2.60.120.10:FF:000033">
    <property type="entry name" value="Centromere protein C 1"/>
    <property type="match status" value="1"/>
</dbReference>
<protein>
    <recommendedName>
        <fullName evidence="6">CENP-C homolog</fullName>
    </recommendedName>
</protein>
<keyword evidence="3" id="KW-0238">DNA-binding</keyword>
<feature type="compositionally biased region" description="Low complexity" evidence="7">
    <location>
        <begin position="575"/>
        <end position="592"/>
    </location>
</feature>
<comment type="caution">
    <text evidence="10">The sequence shown here is derived from an EMBL/GenBank/DDBJ whole genome shotgun (WGS) entry which is preliminary data.</text>
</comment>
<dbReference type="GO" id="GO:0051315">
    <property type="term" value="P:attachment of mitotic spindle microtubules to kinetochore"/>
    <property type="evidence" value="ECO:0007669"/>
    <property type="project" value="TreeGrafter"/>
</dbReference>
<gene>
    <name evidence="10" type="ORF">ZYGR_0AG00400</name>
</gene>
<proteinExistence type="inferred from homology"/>
<dbReference type="GO" id="GO:0000776">
    <property type="term" value="C:kinetochore"/>
    <property type="evidence" value="ECO:0007669"/>
    <property type="project" value="InterPro"/>
</dbReference>
<evidence type="ECO:0000256" key="3">
    <source>
        <dbReference type="ARBA" id="ARBA00023125"/>
    </source>
</evidence>
<dbReference type="OrthoDB" id="1939643at2759"/>
<feature type="compositionally biased region" description="Acidic residues" evidence="7">
    <location>
        <begin position="214"/>
        <end position="231"/>
    </location>
</feature>
<accession>A0A1Q3A8J2</accession>
<feature type="domain" description="Mif2/CENP-C cupin" evidence="8">
    <location>
        <begin position="437"/>
        <end position="523"/>
    </location>
</feature>
<evidence type="ECO:0000256" key="7">
    <source>
        <dbReference type="SAM" id="MobiDB-lite"/>
    </source>
</evidence>
<dbReference type="SUPFAM" id="SSF51182">
    <property type="entry name" value="RmlC-like cupins"/>
    <property type="match status" value="1"/>
</dbReference>
<feature type="region of interest" description="Disordered" evidence="7">
    <location>
        <begin position="532"/>
        <end position="592"/>
    </location>
</feature>
<feature type="compositionally biased region" description="Acidic residues" evidence="7">
    <location>
        <begin position="170"/>
        <end position="188"/>
    </location>
</feature>
<dbReference type="Proteomes" id="UP000187013">
    <property type="component" value="Unassembled WGS sequence"/>
</dbReference>
<feature type="compositionally biased region" description="Acidic residues" evidence="7">
    <location>
        <begin position="318"/>
        <end position="327"/>
    </location>
</feature>
<comment type="similarity">
    <text evidence="2">Belongs to the CENP-C/MIF2 family.</text>
</comment>
<dbReference type="EMBL" id="BDGX01000033">
    <property type="protein sequence ID" value="GAV52049.1"/>
    <property type="molecule type" value="Genomic_DNA"/>
</dbReference>
<evidence type="ECO:0000313" key="10">
    <source>
        <dbReference type="EMBL" id="GAV52049.1"/>
    </source>
</evidence>
<feature type="domain" description="Mif2 N-terminal" evidence="9">
    <location>
        <begin position="3"/>
        <end position="48"/>
    </location>
</feature>
<feature type="compositionally biased region" description="Polar residues" evidence="7">
    <location>
        <begin position="70"/>
        <end position="81"/>
    </location>
</feature>
<comment type="subcellular location">
    <subcellularLocation>
        <location evidence="1">Nucleus</location>
    </subcellularLocation>
</comment>
<feature type="region of interest" description="Disordered" evidence="7">
    <location>
        <begin position="37"/>
        <end position="252"/>
    </location>
</feature>
<feature type="region of interest" description="Disordered" evidence="7">
    <location>
        <begin position="1"/>
        <end position="21"/>
    </location>
</feature>
<dbReference type="PANTHER" id="PTHR16684:SF11">
    <property type="entry name" value="CENTROMERE PROTEIN C"/>
    <property type="match status" value="1"/>
</dbReference>
<dbReference type="AlphaFoldDB" id="A0A1Q3A8J2"/>
<dbReference type="InterPro" id="IPR025974">
    <property type="entry name" value="Mif2/CENP-C_cupin"/>
</dbReference>
<dbReference type="Gene3D" id="2.60.120.10">
    <property type="entry name" value="Jelly Rolls"/>
    <property type="match status" value="1"/>
</dbReference>
<reference evidence="10 11" key="1">
    <citation type="submission" date="2016-08" db="EMBL/GenBank/DDBJ databases">
        <title>Draft genome sequence of allopolyploid Zygosaccharomyces rouxii.</title>
        <authorList>
            <person name="Watanabe J."/>
            <person name="Uehara K."/>
            <person name="Mogi Y."/>
            <person name="Tsukioka Y."/>
        </authorList>
    </citation>
    <scope>NUCLEOTIDE SEQUENCE [LARGE SCALE GENOMIC DNA]</scope>
    <source>
        <strain evidence="10 11">NBRC 110957</strain>
    </source>
</reference>
<evidence type="ECO:0000259" key="9">
    <source>
        <dbReference type="Pfam" id="PF15624"/>
    </source>
</evidence>
<evidence type="ECO:0000256" key="4">
    <source>
        <dbReference type="ARBA" id="ARBA00023242"/>
    </source>
</evidence>
<comment type="function">
    <text evidence="5">Component of the kinetochore, a multiprotein complex that assembles on centromeric DNA and attaches chromosomes to spindle microtubules, mediating chromosome segregation and sister chromatid segregation during meiosis and mitosis. Component of the inner kinetochore constitutive centromere-associated network (CCAN), which serves as a structural platform for outer kinetochore assembly.</text>
</comment>
<dbReference type="CDD" id="cd06993">
    <property type="entry name" value="cupin_CENP-C_C"/>
    <property type="match status" value="1"/>
</dbReference>
<dbReference type="GO" id="GO:0051382">
    <property type="term" value="P:kinetochore assembly"/>
    <property type="evidence" value="ECO:0007669"/>
    <property type="project" value="InterPro"/>
</dbReference>
<dbReference type="PANTHER" id="PTHR16684">
    <property type="entry name" value="CENTROMERE PROTEIN C"/>
    <property type="match status" value="1"/>
</dbReference>
<dbReference type="InterPro" id="IPR028386">
    <property type="entry name" value="CENP-C/Mif2/cnp3"/>
</dbReference>
<evidence type="ECO:0000256" key="6">
    <source>
        <dbReference type="ARBA" id="ARBA00075033"/>
    </source>
</evidence>
<dbReference type="Pfam" id="PF11699">
    <property type="entry name" value="CENP-C_C"/>
    <property type="match status" value="1"/>
</dbReference>
<dbReference type="InterPro" id="IPR011051">
    <property type="entry name" value="RmlC_Cupin_sf"/>
</dbReference>
<dbReference type="Pfam" id="PF15624">
    <property type="entry name" value="Mif2_N"/>
    <property type="match status" value="1"/>
</dbReference>
<name>A0A1Q3A8J2_ZYGRO</name>
<feature type="region of interest" description="Disordered" evidence="7">
    <location>
        <begin position="318"/>
        <end position="343"/>
    </location>
</feature>
<dbReference type="GO" id="GO:0051455">
    <property type="term" value="P:spindle attachment to meiosis I kinetochore"/>
    <property type="evidence" value="ECO:0007669"/>
    <property type="project" value="TreeGrafter"/>
</dbReference>
<feature type="compositionally biased region" description="Basic residues" evidence="7">
    <location>
        <begin position="330"/>
        <end position="340"/>
    </location>
</feature>
<evidence type="ECO:0000256" key="5">
    <source>
        <dbReference type="ARBA" id="ARBA00057947"/>
    </source>
</evidence>
<keyword evidence="4" id="KW-0539">Nucleus</keyword>
<sequence length="592" mass="66923">MDYMHLGVRSRKTGINARQGLEKDEYSMERIDDFFSEDSTSHVGGDRRKSRRSSMLSLFSSGPSGSFTSDFDQQQSTNPSRRTSRLDRFSLPDNDTIQEEEPADNDNNFPIDYDLPPPSPSVSDKMEQPLDGPSIRLTPEKATDGDVPDLIQDDEDTRDYTSFNTSENALLEDEMDDDYEAISEEDRDYVEGESSLEKTSGGDDSDTSSSSGDSSDEGDDTMAKSEEEEEDLAKIPTRQTYRYDDVPPEIYDSDEEYIQKQALELGQDPHVNDNQGLRRSNRVKIAPLEWWRNERVVYKRKSNKPVLEIDKIVTYDKNDEEDEEEELSIGRRKGRNKRKTAATTRTRPYNYIPTGRPRGRPRKHKTLSMNGVIVENPNADLLEEINQGKISQGEWLQHGILEANVNVTMDKQGDEIIAFAPNLSQSEQIKETEDEHFSLEVMFDAHKDHFASGMLKIPRYGKKKLSDSYNVFITFFVVQGILEVTLAENTFIATEGSSFQVPAFNEYAFENRGNNEVKMFFTQVTISIDELQKDHSSQQSSDEDMQSQSLDAGVSDGGNGSQDEDAQATTRKSSEFASAKRSSLSSMSISDI</sequence>
<organism evidence="10 11">
    <name type="scientific">Zygosaccharomyces rouxii</name>
    <dbReference type="NCBI Taxonomy" id="4956"/>
    <lineage>
        <taxon>Eukaryota</taxon>
        <taxon>Fungi</taxon>
        <taxon>Dikarya</taxon>
        <taxon>Ascomycota</taxon>
        <taxon>Saccharomycotina</taxon>
        <taxon>Saccharomycetes</taxon>
        <taxon>Saccharomycetales</taxon>
        <taxon>Saccharomycetaceae</taxon>
        <taxon>Zygosaccharomyces</taxon>
    </lineage>
</organism>
<dbReference type="InterPro" id="IPR014710">
    <property type="entry name" value="RmlC-like_jellyroll"/>
</dbReference>
<feature type="compositionally biased region" description="Low complexity" evidence="7">
    <location>
        <begin position="53"/>
        <end position="69"/>
    </location>
</feature>
<evidence type="ECO:0000256" key="1">
    <source>
        <dbReference type="ARBA" id="ARBA00004123"/>
    </source>
</evidence>
<dbReference type="InterPro" id="IPR028929">
    <property type="entry name" value="Mif2_N"/>
</dbReference>
<evidence type="ECO:0000256" key="2">
    <source>
        <dbReference type="ARBA" id="ARBA00010291"/>
    </source>
</evidence>